<keyword evidence="4" id="KW-0281">Fimbrium</keyword>
<evidence type="ECO:0000256" key="1">
    <source>
        <dbReference type="ARBA" id="ARBA00004561"/>
    </source>
</evidence>
<dbReference type="InterPro" id="IPR050263">
    <property type="entry name" value="Bact_Fimbrial_Adh_Pro"/>
</dbReference>
<protein>
    <submittedName>
        <fullName evidence="7">Type 1 fimbria pilin</fullName>
    </submittedName>
</protein>
<dbReference type="PANTHER" id="PTHR33420">
    <property type="entry name" value="FIMBRIAL SUBUNIT ELFA-RELATED"/>
    <property type="match status" value="1"/>
</dbReference>
<dbReference type="Proteomes" id="UP000295055">
    <property type="component" value="Unassembled WGS sequence"/>
</dbReference>
<evidence type="ECO:0000259" key="6">
    <source>
        <dbReference type="Pfam" id="PF00419"/>
    </source>
</evidence>
<dbReference type="EMBL" id="SMAS01000004">
    <property type="protein sequence ID" value="TCT35025.1"/>
    <property type="molecule type" value="Genomic_DNA"/>
</dbReference>
<evidence type="ECO:0000313" key="8">
    <source>
        <dbReference type="Proteomes" id="UP000295055"/>
    </source>
</evidence>
<proteinExistence type="inferred from homology"/>
<dbReference type="GO" id="GO:0043709">
    <property type="term" value="P:cell adhesion involved in single-species biofilm formation"/>
    <property type="evidence" value="ECO:0007669"/>
    <property type="project" value="TreeGrafter"/>
</dbReference>
<evidence type="ECO:0000256" key="4">
    <source>
        <dbReference type="ARBA" id="ARBA00023263"/>
    </source>
</evidence>
<dbReference type="Gene3D" id="2.60.40.1090">
    <property type="entry name" value="Fimbrial-type adhesion domain"/>
    <property type="match status" value="1"/>
</dbReference>
<sequence length="178" mass="19389">MTKTFALMVGMSSLLFTSYGSLANSLSVYFEGTLVPIGCRLSDDDTKKTVYLSGLRFSELENLGRSDVQLFQLDIVDCSTAALNKTIKITLNTQDTETHNGVTYLKTTGESNVLLALTDGKNAQPLKFNTPIDISTVTESGKGSINPLQFGVYAQKPFNGRLKTGSFSSLVTFNLDYQ</sequence>
<dbReference type="InterPro" id="IPR008966">
    <property type="entry name" value="Adhesion_dom_sf"/>
</dbReference>
<dbReference type="PANTHER" id="PTHR33420:SF3">
    <property type="entry name" value="FIMBRIAL SUBUNIT ELFA"/>
    <property type="match status" value="1"/>
</dbReference>
<dbReference type="Pfam" id="PF00419">
    <property type="entry name" value="Fimbrial"/>
    <property type="match status" value="1"/>
</dbReference>
<comment type="caution">
    <text evidence="7">The sequence shown here is derived from an EMBL/GenBank/DDBJ whole genome shotgun (WGS) entry which is preliminary data.</text>
</comment>
<accession>A0A4R3NJR5</accession>
<dbReference type="GO" id="GO:0009289">
    <property type="term" value="C:pilus"/>
    <property type="evidence" value="ECO:0007669"/>
    <property type="project" value="UniProtKB-SubCell"/>
</dbReference>
<evidence type="ECO:0000313" key="7">
    <source>
        <dbReference type="EMBL" id="TCT35025.1"/>
    </source>
</evidence>
<dbReference type="AlphaFoldDB" id="A0A4R3NJR5"/>
<feature type="chain" id="PRO_5020484559" evidence="5">
    <location>
        <begin position="24"/>
        <end position="178"/>
    </location>
</feature>
<dbReference type="InterPro" id="IPR036937">
    <property type="entry name" value="Adhesion_dom_fimbrial_sf"/>
</dbReference>
<dbReference type="RefSeq" id="WP_132496211.1">
    <property type="nucleotide sequence ID" value="NZ_SMAS01000004.1"/>
</dbReference>
<dbReference type="SUPFAM" id="SSF49401">
    <property type="entry name" value="Bacterial adhesins"/>
    <property type="match status" value="1"/>
</dbReference>
<comment type="subcellular location">
    <subcellularLocation>
        <location evidence="1">Fimbrium</location>
    </subcellularLocation>
</comment>
<name>A0A4R3NJR5_9GAMM</name>
<reference evidence="7 8" key="1">
    <citation type="submission" date="2019-03" db="EMBL/GenBank/DDBJ databases">
        <title>Genomic analyses of the natural microbiome of Caenorhabditis elegans.</title>
        <authorList>
            <person name="Samuel B."/>
        </authorList>
    </citation>
    <scope>NUCLEOTIDE SEQUENCE [LARGE SCALE GENOMIC DNA]</scope>
    <source>
        <strain evidence="7 8">JUb102</strain>
    </source>
</reference>
<dbReference type="OrthoDB" id="6462828at2"/>
<evidence type="ECO:0000256" key="3">
    <source>
        <dbReference type="ARBA" id="ARBA00022729"/>
    </source>
</evidence>
<feature type="signal peptide" evidence="5">
    <location>
        <begin position="1"/>
        <end position="23"/>
    </location>
</feature>
<gene>
    <name evidence="7" type="ORF">EC835_104186</name>
</gene>
<evidence type="ECO:0000256" key="5">
    <source>
        <dbReference type="SAM" id="SignalP"/>
    </source>
</evidence>
<feature type="domain" description="Fimbrial-type adhesion" evidence="6">
    <location>
        <begin position="29"/>
        <end position="178"/>
    </location>
</feature>
<organism evidence="7 8">
    <name type="scientific">Providencia alcalifaciens</name>
    <dbReference type="NCBI Taxonomy" id="126385"/>
    <lineage>
        <taxon>Bacteria</taxon>
        <taxon>Pseudomonadati</taxon>
        <taxon>Pseudomonadota</taxon>
        <taxon>Gammaproteobacteria</taxon>
        <taxon>Enterobacterales</taxon>
        <taxon>Morganellaceae</taxon>
        <taxon>Providencia</taxon>
    </lineage>
</organism>
<keyword evidence="3 5" id="KW-0732">Signal</keyword>
<dbReference type="InterPro" id="IPR000259">
    <property type="entry name" value="Adhesion_dom_fimbrial"/>
</dbReference>
<comment type="similarity">
    <text evidence="2">Belongs to the fimbrial protein family.</text>
</comment>
<evidence type="ECO:0000256" key="2">
    <source>
        <dbReference type="ARBA" id="ARBA00006671"/>
    </source>
</evidence>